<feature type="signal peptide" evidence="1">
    <location>
        <begin position="1"/>
        <end position="24"/>
    </location>
</feature>
<dbReference type="Proteomes" id="UP000784700">
    <property type="component" value="Unassembled WGS sequence"/>
</dbReference>
<evidence type="ECO:0000313" key="2">
    <source>
        <dbReference type="EMBL" id="TPR43733.1"/>
    </source>
</evidence>
<proteinExistence type="predicted"/>
<dbReference type="RefSeq" id="WP_140936265.1">
    <property type="nucleotide sequence ID" value="NZ_QUBF01000004.1"/>
</dbReference>
<dbReference type="EMBL" id="QUBG01000004">
    <property type="protein sequence ID" value="TPR43733.1"/>
    <property type="molecule type" value="Genomic_DNA"/>
</dbReference>
<sequence>MQVNLKKSLYLGLAALTFASVAGATTASATNANAASHHVVKTTKKHAKKYNKKHAKKAAKTVTFKVTKSLNQSLVYKSTGKNAIFTKPGGVKNNKLMVSKSDMGSKANSNSSNDLFMAYQEVRTSKGVHYYKVVSFDKKVRGYVYVKGVQKIDNPTTQATKPSVTTGYVTTNDVHNLPVGYKFGADSSIKNFNGINFSADKFTVDDAVTVYGGDTYYKVTDQTNPLINGWIKASDFSVNMPDSVKNAQNTAQNAANAIHVTYVSSNNLGSTVMTKDINPNHLNTANGTYNVSDVAAAIDNSLKGSGYDLINNNYSAISDKGSNLNSASVINKGENITVVVTPQTQSHQINYTASQLINPDSFNQSLSTISSLKPLNISTNTFNSLFTGTDNSAFNYSNFKSQLLGYGEPMYQLTSNDGNITYTFNAGLTETYAANPALFNTNNQLIPNATFKDVSNQQMSNNANIKGLNLIYNAKNNQTGQQQNVSVNGNGTTTLFGNK</sequence>
<protein>
    <recommendedName>
        <fullName evidence="4">S-layer protein</fullName>
    </recommendedName>
</protein>
<keyword evidence="1" id="KW-0732">Signal</keyword>
<reference evidence="2" key="1">
    <citation type="submission" date="2018-08" db="EMBL/GenBank/DDBJ databases">
        <title>Comparative genomics of wild bee and flower associated Lactobacillus reveals potential adaptation to the bee host.</title>
        <authorList>
            <person name="Vuong H.Q."/>
            <person name="Mcfrederick Q.S."/>
        </authorList>
    </citation>
    <scope>NUCLEOTIDE SEQUENCE</scope>
    <source>
        <strain evidence="2">HV_63</strain>
    </source>
</reference>
<organism evidence="2 3">
    <name type="scientific">Apilactobacillus micheneri</name>
    <dbReference type="NCBI Taxonomy" id="1899430"/>
    <lineage>
        <taxon>Bacteria</taxon>
        <taxon>Bacillati</taxon>
        <taxon>Bacillota</taxon>
        <taxon>Bacilli</taxon>
        <taxon>Lactobacillales</taxon>
        <taxon>Lactobacillaceae</taxon>
        <taxon>Apilactobacillus</taxon>
    </lineage>
</organism>
<name>A0A9Q8INC9_9LACO</name>
<evidence type="ECO:0000256" key="1">
    <source>
        <dbReference type="SAM" id="SignalP"/>
    </source>
</evidence>
<comment type="caution">
    <text evidence="2">The sequence shown here is derived from an EMBL/GenBank/DDBJ whole genome shotgun (WGS) entry which is preliminary data.</text>
</comment>
<evidence type="ECO:0000313" key="3">
    <source>
        <dbReference type="Proteomes" id="UP000784700"/>
    </source>
</evidence>
<accession>A0A9Q8INC9</accession>
<feature type="chain" id="PRO_5040509199" description="S-layer protein" evidence="1">
    <location>
        <begin position="25"/>
        <end position="499"/>
    </location>
</feature>
<gene>
    <name evidence="2" type="ORF">DY130_04685</name>
</gene>
<dbReference type="AlphaFoldDB" id="A0A9Q8INC9"/>
<evidence type="ECO:0008006" key="4">
    <source>
        <dbReference type="Google" id="ProtNLM"/>
    </source>
</evidence>